<name>A0ACB7VAA6_DIOAL</name>
<evidence type="ECO:0000313" key="2">
    <source>
        <dbReference type="Proteomes" id="UP000827976"/>
    </source>
</evidence>
<sequence length="71" mass="8443">MCTVVLAFLLRRMVRLLARLNMYERWWTEITTCIVSNSPVRHRERKGEITKERKEVAHAGFYHACTCIFSL</sequence>
<organism evidence="1 2">
    <name type="scientific">Dioscorea alata</name>
    <name type="common">Purple yam</name>
    <dbReference type="NCBI Taxonomy" id="55571"/>
    <lineage>
        <taxon>Eukaryota</taxon>
        <taxon>Viridiplantae</taxon>
        <taxon>Streptophyta</taxon>
        <taxon>Embryophyta</taxon>
        <taxon>Tracheophyta</taxon>
        <taxon>Spermatophyta</taxon>
        <taxon>Magnoliopsida</taxon>
        <taxon>Liliopsida</taxon>
        <taxon>Dioscoreales</taxon>
        <taxon>Dioscoreaceae</taxon>
        <taxon>Dioscorea</taxon>
    </lineage>
</organism>
<accession>A0ACB7VAA6</accession>
<proteinExistence type="predicted"/>
<reference evidence="2" key="1">
    <citation type="journal article" date="2022" name="Nat. Commun.">
        <title>Chromosome evolution and the genetic basis of agronomically important traits in greater yam.</title>
        <authorList>
            <person name="Bredeson J.V."/>
            <person name="Lyons J.B."/>
            <person name="Oniyinde I.O."/>
            <person name="Okereke N.R."/>
            <person name="Kolade O."/>
            <person name="Nnabue I."/>
            <person name="Nwadili C.O."/>
            <person name="Hribova E."/>
            <person name="Parker M."/>
            <person name="Nwogha J."/>
            <person name="Shu S."/>
            <person name="Carlson J."/>
            <person name="Kariba R."/>
            <person name="Muthemba S."/>
            <person name="Knop K."/>
            <person name="Barton G.J."/>
            <person name="Sherwood A.V."/>
            <person name="Lopez-Montes A."/>
            <person name="Asiedu R."/>
            <person name="Jamnadass R."/>
            <person name="Muchugi A."/>
            <person name="Goodstein D."/>
            <person name="Egesi C.N."/>
            <person name="Featherston J."/>
            <person name="Asfaw A."/>
            <person name="Simpson G.G."/>
            <person name="Dolezel J."/>
            <person name="Hendre P.S."/>
            <person name="Van Deynze A."/>
            <person name="Kumar P.L."/>
            <person name="Obidiegwu J.E."/>
            <person name="Bhattacharjee R."/>
            <person name="Rokhsar D.S."/>
        </authorList>
    </citation>
    <scope>NUCLEOTIDE SEQUENCE [LARGE SCALE GENOMIC DNA]</scope>
    <source>
        <strain evidence="2">cv. TDa95/00328</strain>
    </source>
</reference>
<dbReference type="Proteomes" id="UP000827976">
    <property type="component" value="Chromosome 10"/>
</dbReference>
<comment type="caution">
    <text evidence="1">The sequence shown here is derived from an EMBL/GenBank/DDBJ whole genome shotgun (WGS) entry which is preliminary data.</text>
</comment>
<dbReference type="EMBL" id="CM037020">
    <property type="protein sequence ID" value="KAH7670542.1"/>
    <property type="molecule type" value="Genomic_DNA"/>
</dbReference>
<protein>
    <submittedName>
        <fullName evidence="1">Uncharacterized protein</fullName>
    </submittedName>
</protein>
<gene>
    <name evidence="1" type="ORF">IHE45_10G033700</name>
</gene>
<keyword evidence="2" id="KW-1185">Reference proteome</keyword>
<evidence type="ECO:0000313" key="1">
    <source>
        <dbReference type="EMBL" id="KAH7670542.1"/>
    </source>
</evidence>